<protein>
    <submittedName>
        <fullName evidence="1">Uncharacterized protein</fullName>
    </submittedName>
</protein>
<name>A0ABT5UD88_9GAMM</name>
<keyword evidence="2" id="KW-1185">Reference proteome</keyword>
<reference evidence="1 2" key="1">
    <citation type="submission" date="2022-11" db="EMBL/GenBank/DDBJ databases">
        <title>Spartinivicinus poritis sp. nov., isolated from scleractinian coral Porites lutea.</title>
        <authorList>
            <person name="Zhang G."/>
            <person name="Cai L."/>
            <person name="Wei Q."/>
        </authorList>
    </citation>
    <scope>NUCLEOTIDE SEQUENCE [LARGE SCALE GENOMIC DNA]</scope>
    <source>
        <strain evidence="1 2">A2-2</strain>
    </source>
</reference>
<organism evidence="1 2">
    <name type="scientific">Spartinivicinus poritis</name>
    <dbReference type="NCBI Taxonomy" id="2994640"/>
    <lineage>
        <taxon>Bacteria</taxon>
        <taxon>Pseudomonadati</taxon>
        <taxon>Pseudomonadota</taxon>
        <taxon>Gammaproteobacteria</taxon>
        <taxon>Oceanospirillales</taxon>
        <taxon>Zooshikellaceae</taxon>
        <taxon>Spartinivicinus</taxon>
    </lineage>
</organism>
<proteinExistence type="predicted"/>
<dbReference type="RefSeq" id="WP_274690297.1">
    <property type="nucleotide sequence ID" value="NZ_JAPMOU010000026.1"/>
</dbReference>
<comment type="caution">
    <text evidence="1">The sequence shown here is derived from an EMBL/GenBank/DDBJ whole genome shotgun (WGS) entry which is preliminary data.</text>
</comment>
<sequence>MTQTIAVISSQASAKATTPIANPNISLYWDLNINRNKLSALHFFKQLTKGFCVYSPNVEKLYSHFEVVLPKDNNEHLIILPNPYIFNNSFNHISEKYLINTGILLLPGECLNKQGIVIAVPKHKKNTFRLLPLHIGGQVVINRFKEKHNLPFLPVLLNPDLRSFQSQRPFIHLFRLRFTENEHDELSLSTQQAITKTIHNKLTYLGSH</sequence>
<evidence type="ECO:0000313" key="1">
    <source>
        <dbReference type="EMBL" id="MDE1463966.1"/>
    </source>
</evidence>
<accession>A0ABT5UD88</accession>
<dbReference type="EMBL" id="JAPMOU010000026">
    <property type="protein sequence ID" value="MDE1463966.1"/>
    <property type="molecule type" value="Genomic_DNA"/>
</dbReference>
<gene>
    <name evidence="1" type="ORF">ORQ98_18595</name>
</gene>
<evidence type="ECO:0000313" key="2">
    <source>
        <dbReference type="Proteomes" id="UP001528823"/>
    </source>
</evidence>
<dbReference type="Proteomes" id="UP001528823">
    <property type="component" value="Unassembled WGS sequence"/>
</dbReference>